<dbReference type="EnsemblPlants" id="Kaladp0062s0179.1.v1.1">
    <property type="protein sequence ID" value="Kaladp0062s0179.1.v1.1"/>
    <property type="gene ID" value="Kaladp0062s0179.v1.1"/>
</dbReference>
<name>A0A7N0UDV4_KALFE</name>
<organism evidence="2 3">
    <name type="scientific">Kalanchoe fedtschenkoi</name>
    <name type="common">Lavender scallops</name>
    <name type="synonym">South American air plant</name>
    <dbReference type="NCBI Taxonomy" id="63787"/>
    <lineage>
        <taxon>Eukaryota</taxon>
        <taxon>Viridiplantae</taxon>
        <taxon>Streptophyta</taxon>
        <taxon>Embryophyta</taxon>
        <taxon>Tracheophyta</taxon>
        <taxon>Spermatophyta</taxon>
        <taxon>Magnoliopsida</taxon>
        <taxon>eudicotyledons</taxon>
        <taxon>Gunneridae</taxon>
        <taxon>Pentapetalae</taxon>
        <taxon>Saxifragales</taxon>
        <taxon>Crassulaceae</taxon>
        <taxon>Kalanchoe</taxon>
    </lineage>
</organism>
<evidence type="ECO:0000313" key="3">
    <source>
        <dbReference type="Proteomes" id="UP000594263"/>
    </source>
</evidence>
<keyword evidence="3" id="KW-1185">Reference proteome</keyword>
<dbReference type="AlphaFoldDB" id="A0A7N0UDV4"/>
<dbReference type="Pfam" id="PF03216">
    <property type="entry name" value="Rhabdo_ncap_2"/>
    <property type="match status" value="1"/>
</dbReference>
<accession>A0A7N0UDV4</accession>
<protein>
    <recommendedName>
        <fullName evidence="4">Nucleocapsid protein</fullName>
    </recommendedName>
</protein>
<dbReference type="InterPro" id="IPR004902">
    <property type="entry name" value="Rhabdo_ncap_2"/>
</dbReference>
<comment type="subcellular location">
    <subcellularLocation>
        <location evidence="1">Virion</location>
    </subcellularLocation>
</comment>
<dbReference type="Gramene" id="Kaladp0062s0179.1.v1.1">
    <property type="protein sequence ID" value="Kaladp0062s0179.1.v1.1"/>
    <property type="gene ID" value="Kaladp0062s0179.v1.1"/>
</dbReference>
<evidence type="ECO:0008006" key="4">
    <source>
        <dbReference type="Google" id="ProtNLM"/>
    </source>
</evidence>
<reference evidence="2" key="1">
    <citation type="submission" date="2021-01" db="UniProtKB">
        <authorList>
            <consortium name="EnsemblPlants"/>
        </authorList>
    </citation>
    <scope>IDENTIFICATION</scope>
</reference>
<dbReference type="Proteomes" id="UP000594263">
    <property type="component" value="Unplaced"/>
</dbReference>
<dbReference type="OMA" id="DENFMAP"/>
<proteinExistence type="predicted"/>
<sequence>MAGTESRTDDVQRMIDEYLSQDFSTEIDDIFLNVLGRHAETFDFQDNQLLNEKAIVMNHQEDRRISALGRSVIPMIASGFSQQGAAAIFVLAYNLKDPSNGQYIFDLPPEAINTGDVSYIELPAQVLYSARAHEPLPAISNVGEEAGAYCYLAASLLRMFIKSEEDYVRAFNQITTGYAKFFGKPMPISPPRPSVDAIRTLSHFFTNKVIYKASLFRILYCSGNTKRAAGMRRFLYENYLENTGMHAVSIFAKLCAKLNCRAAVLALGTMTELETRDDENHSRKMWRFGRIFDENFMAPLRTKACPAFTYILASALKQEDPQSNQNILNIVHFADISAERKRVLDAVGKALVTEIRKMPMQ</sequence>
<evidence type="ECO:0000256" key="1">
    <source>
        <dbReference type="ARBA" id="ARBA00004328"/>
    </source>
</evidence>
<evidence type="ECO:0000313" key="2">
    <source>
        <dbReference type="EnsemblPlants" id="Kaladp0062s0179.1.v1.1"/>
    </source>
</evidence>